<proteinExistence type="predicted"/>
<dbReference type="EMBL" id="GBRH01207216">
    <property type="protein sequence ID" value="JAD90679.1"/>
    <property type="molecule type" value="Transcribed_RNA"/>
</dbReference>
<protein>
    <submittedName>
        <fullName evidence="1">Uncharacterized protein</fullName>
    </submittedName>
</protein>
<dbReference type="AlphaFoldDB" id="A0A0A9DQ51"/>
<organism evidence="1">
    <name type="scientific">Arundo donax</name>
    <name type="common">Giant reed</name>
    <name type="synonym">Donax arundinaceus</name>
    <dbReference type="NCBI Taxonomy" id="35708"/>
    <lineage>
        <taxon>Eukaryota</taxon>
        <taxon>Viridiplantae</taxon>
        <taxon>Streptophyta</taxon>
        <taxon>Embryophyta</taxon>
        <taxon>Tracheophyta</taxon>
        <taxon>Spermatophyta</taxon>
        <taxon>Magnoliopsida</taxon>
        <taxon>Liliopsida</taxon>
        <taxon>Poales</taxon>
        <taxon>Poaceae</taxon>
        <taxon>PACMAD clade</taxon>
        <taxon>Arundinoideae</taxon>
        <taxon>Arundineae</taxon>
        <taxon>Arundo</taxon>
    </lineage>
</organism>
<name>A0A0A9DQ51_ARUDO</name>
<evidence type="ECO:0000313" key="1">
    <source>
        <dbReference type="EMBL" id="JAD90679.1"/>
    </source>
</evidence>
<reference evidence="1" key="1">
    <citation type="submission" date="2014-09" db="EMBL/GenBank/DDBJ databases">
        <authorList>
            <person name="Magalhaes I.L.F."/>
            <person name="Oliveira U."/>
            <person name="Santos F.R."/>
            <person name="Vidigal T.H.D.A."/>
            <person name="Brescovit A.D."/>
            <person name="Santos A.J."/>
        </authorList>
    </citation>
    <scope>NUCLEOTIDE SEQUENCE</scope>
    <source>
        <tissue evidence="1">Shoot tissue taken approximately 20 cm above the soil surface</tissue>
    </source>
</reference>
<reference evidence="1" key="2">
    <citation type="journal article" date="2015" name="Data Brief">
        <title>Shoot transcriptome of the giant reed, Arundo donax.</title>
        <authorList>
            <person name="Barrero R.A."/>
            <person name="Guerrero F.D."/>
            <person name="Moolhuijzen P."/>
            <person name="Goolsby J.A."/>
            <person name="Tidwell J."/>
            <person name="Bellgard S.E."/>
            <person name="Bellgard M.I."/>
        </authorList>
    </citation>
    <scope>NUCLEOTIDE SEQUENCE</scope>
    <source>
        <tissue evidence="1">Shoot tissue taken approximately 20 cm above the soil surface</tissue>
    </source>
</reference>
<accession>A0A0A9DQ51</accession>
<sequence length="36" mass="4324">MESHHSLTELIKGYLVVRQHRTEQQICLLSDEWTLE</sequence>